<evidence type="ECO:0000259" key="12">
    <source>
        <dbReference type="Pfam" id="PF00999"/>
    </source>
</evidence>
<dbReference type="GO" id="GO:0098719">
    <property type="term" value="P:sodium ion import across plasma membrane"/>
    <property type="evidence" value="ECO:0007669"/>
    <property type="project" value="TreeGrafter"/>
</dbReference>
<feature type="transmembrane region" description="Helical" evidence="10">
    <location>
        <begin position="83"/>
        <end position="102"/>
    </location>
</feature>
<gene>
    <name evidence="13" type="ORF">SAMN04488541_101022</name>
</gene>
<dbReference type="AlphaFoldDB" id="A0A1I2EHJ6"/>
<comment type="caution">
    <text evidence="10">Lacks conserved residue(s) required for the propagation of feature annotation.</text>
</comment>
<comment type="similarity">
    <text evidence="10">Belongs to the monovalent cation:proton antiporter 1 (CPA1) transporter (TC 2.A.36) family.</text>
</comment>
<feature type="transmembrane region" description="Helical" evidence="10">
    <location>
        <begin position="342"/>
        <end position="366"/>
    </location>
</feature>
<keyword evidence="10" id="KW-0050">Antiport</keyword>
<keyword evidence="9 10" id="KW-0739">Sodium transport</keyword>
<feature type="transmembrane region" description="Helical" evidence="10">
    <location>
        <begin position="28"/>
        <end position="48"/>
    </location>
</feature>
<keyword evidence="4 10" id="KW-0812">Transmembrane</keyword>
<feature type="transmembrane region" description="Helical" evidence="10">
    <location>
        <begin position="223"/>
        <end position="249"/>
    </location>
</feature>
<keyword evidence="14" id="KW-1185">Reference proteome</keyword>
<evidence type="ECO:0000256" key="4">
    <source>
        <dbReference type="ARBA" id="ARBA00022692"/>
    </source>
</evidence>
<dbReference type="EMBL" id="FONY01000010">
    <property type="protein sequence ID" value="SFE92219.1"/>
    <property type="molecule type" value="Genomic_DNA"/>
</dbReference>
<comment type="function">
    <text evidence="10">Na(+)/H(+) antiporter that extrudes sodium in exchange for external protons.</text>
</comment>
<dbReference type="RefSeq" id="WP_091542410.1">
    <property type="nucleotide sequence ID" value="NZ_FONY01000010.1"/>
</dbReference>
<keyword evidence="11" id="KW-0175">Coiled coil</keyword>
<evidence type="ECO:0000256" key="6">
    <source>
        <dbReference type="ARBA" id="ARBA00023053"/>
    </source>
</evidence>
<feature type="domain" description="Cation/H+ exchanger transmembrane" evidence="12">
    <location>
        <begin position="15"/>
        <end position="403"/>
    </location>
</feature>
<reference evidence="13 14" key="1">
    <citation type="submission" date="2016-10" db="EMBL/GenBank/DDBJ databases">
        <authorList>
            <person name="de Groot N.N."/>
        </authorList>
    </citation>
    <scope>NUCLEOTIDE SEQUENCE [LARGE SCALE GENOMIC DNA]</scope>
    <source>
        <strain>GEY</strain>
        <strain evidence="14">DSM 9560</strain>
    </source>
</reference>
<feature type="coiled-coil region" evidence="11">
    <location>
        <begin position="504"/>
        <end position="538"/>
    </location>
</feature>
<keyword evidence="5 10" id="KW-1133">Transmembrane helix</keyword>
<keyword evidence="7 10" id="KW-0406">Ion transport</keyword>
<dbReference type="InterPro" id="IPR018422">
    <property type="entry name" value="Cation/H_exchanger_CPA1"/>
</dbReference>
<evidence type="ECO:0000256" key="11">
    <source>
        <dbReference type="SAM" id="Coils"/>
    </source>
</evidence>
<dbReference type="GO" id="GO:0015386">
    <property type="term" value="F:potassium:proton antiporter activity"/>
    <property type="evidence" value="ECO:0007669"/>
    <property type="project" value="TreeGrafter"/>
</dbReference>
<dbReference type="PANTHER" id="PTHR10110">
    <property type="entry name" value="SODIUM/HYDROGEN EXCHANGER"/>
    <property type="match status" value="1"/>
</dbReference>
<keyword evidence="6 10" id="KW-0915">Sodium</keyword>
<feature type="transmembrane region" description="Helical" evidence="10">
    <location>
        <begin position="261"/>
        <end position="284"/>
    </location>
</feature>
<protein>
    <submittedName>
        <fullName evidence="13">Monovalent cation:H+ antiporter, CPA1 family</fullName>
    </submittedName>
</protein>
<feature type="transmembrane region" description="Helical" evidence="10">
    <location>
        <begin position="182"/>
        <end position="203"/>
    </location>
</feature>
<evidence type="ECO:0000256" key="8">
    <source>
        <dbReference type="ARBA" id="ARBA00023136"/>
    </source>
</evidence>
<dbReference type="InterPro" id="IPR004705">
    <property type="entry name" value="Cation/H_exchanger_CPA1_bac"/>
</dbReference>
<keyword evidence="2 10" id="KW-0813">Transport</keyword>
<dbReference type="Pfam" id="PF00999">
    <property type="entry name" value="Na_H_Exchanger"/>
    <property type="match status" value="1"/>
</dbReference>
<keyword evidence="3 10" id="KW-1003">Cell membrane</keyword>
<evidence type="ECO:0000256" key="2">
    <source>
        <dbReference type="ARBA" id="ARBA00022448"/>
    </source>
</evidence>
<feature type="transmembrane region" description="Helical" evidence="10">
    <location>
        <begin position="378"/>
        <end position="402"/>
    </location>
</feature>
<accession>A0A1I2EHJ6</accession>
<keyword evidence="8 10" id="KW-0472">Membrane</keyword>
<dbReference type="PANTHER" id="PTHR10110:SF86">
    <property type="entry name" value="SODIUM_HYDROGEN EXCHANGER 7"/>
    <property type="match status" value="1"/>
</dbReference>
<proteinExistence type="inferred from homology"/>
<dbReference type="GO" id="GO:0051453">
    <property type="term" value="P:regulation of intracellular pH"/>
    <property type="evidence" value="ECO:0007669"/>
    <property type="project" value="TreeGrafter"/>
</dbReference>
<name>A0A1I2EHJ6_9BACT</name>
<evidence type="ECO:0000313" key="14">
    <source>
        <dbReference type="Proteomes" id="UP000199513"/>
    </source>
</evidence>
<dbReference type="OrthoDB" id="9809206at2"/>
<dbReference type="InterPro" id="IPR006153">
    <property type="entry name" value="Cation/H_exchanger_TM"/>
</dbReference>
<evidence type="ECO:0000313" key="13">
    <source>
        <dbReference type="EMBL" id="SFE92219.1"/>
    </source>
</evidence>
<evidence type="ECO:0000256" key="3">
    <source>
        <dbReference type="ARBA" id="ARBA00022475"/>
    </source>
</evidence>
<dbReference type="NCBIfam" id="TIGR00831">
    <property type="entry name" value="a_cpa1"/>
    <property type="match status" value="1"/>
</dbReference>
<feature type="transmembrane region" description="Helical" evidence="10">
    <location>
        <begin position="54"/>
        <end position="71"/>
    </location>
</feature>
<dbReference type="STRING" id="1003.SAMN04488541_101022"/>
<dbReference type="GO" id="GO:0015385">
    <property type="term" value="F:sodium:proton antiporter activity"/>
    <property type="evidence" value="ECO:0007669"/>
    <property type="project" value="InterPro"/>
</dbReference>
<dbReference type="Gene3D" id="6.10.140.1330">
    <property type="match status" value="1"/>
</dbReference>
<feature type="transmembrane region" description="Helical" evidence="10">
    <location>
        <begin position="296"/>
        <end position="321"/>
    </location>
</feature>
<comment type="subcellular location">
    <subcellularLocation>
        <location evidence="1 10">Cell membrane</location>
        <topology evidence="1 10">Multi-pass membrane protein</topology>
    </subcellularLocation>
</comment>
<feature type="transmembrane region" description="Helical" evidence="10">
    <location>
        <begin position="6"/>
        <end position="21"/>
    </location>
</feature>
<dbReference type="Proteomes" id="UP000199513">
    <property type="component" value="Unassembled WGS sequence"/>
</dbReference>
<evidence type="ECO:0000256" key="7">
    <source>
        <dbReference type="ARBA" id="ARBA00023065"/>
    </source>
</evidence>
<evidence type="ECO:0000256" key="9">
    <source>
        <dbReference type="ARBA" id="ARBA00023201"/>
    </source>
</evidence>
<dbReference type="GO" id="GO:0005886">
    <property type="term" value="C:plasma membrane"/>
    <property type="evidence" value="ECO:0007669"/>
    <property type="project" value="UniProtKB-SubCell"/>
</dbReference>
<evidence type="ECO:0000256" key="10">
    <source>
        <dbReference type="RuleBase" id="RU366002"/>
    </source>
</evidence>
<evidence type="ECO:0000256" key="5">
    <source>
        <dbReference type="ARBA" id="ARBA00022989"/>
    </source>
</evidence>
<organism evidence="13 14">
    <name type="scientific">Thermoflexibacter ruber</name>
    <dbReference type="NCBI Taxonomy" id="1003"/>
    <lineage>
        <taxon>Bacteria</taxon>
        <taxon>Pseudomonadati</taxon>
        <taxon>Bacteroidota</taxon>
        <taxon>Cytophagia</taxon>
        <taxon>Cytophagales</taxon>
        <taxon>Thermoflexibacteraceae</taxon>
        <taxon>Thermoflexibacter</taxon>
    </lineage>
</organism>
<evidence type="ECO:0000256" key="1">
    <source>
        <dbReference type="ARBA" id="ARBA00004651"/>
    </source>
</evidence>
<sequence length="539" mass="60996">MENISVIVLLLSGITFLAILSNRYKFPIPIALVLAGLVISLIPNLPVVILKPEVVFLIFLPPLLYAAAWNTSWHDFKANLRPISLAAFGLVFFTTILVGWAAHEFIPNLSWAEAFLLGAIISPPDAVAATSVTKGLGLHPRIIAILEGESLMNDASGLIAYKYALAAIMTGFFDWGEASWHFFWVVGAGTAIGLAVGGAMYFVHKYLVRDANIEVAFTLITPFASYLLAESIHVSGVLAVVSTGLLLSYSSGEIFSHQSRIQAYAFWDVIIFILNGLVFILIGLQLSYVVKEDTNLWLWIAYGIGLSIFIFFIRLIWVIPASAIPRMLSAKIRQREHYSRKYWWVFTWAGMRGVVSMAAALALPLTMPDGTLFANRDLIIFLTFCVIIFSLVFQGLSLPWLIKTLKLPRHSILAEEYEIRLALVNHSIAHIEENLAFIEEDLLAKIKSKYEIKFNRLQKTTLPLDYHQKHLLNQEENTEQTIEDLFNQFTKYQIDLIEVERNYLKKLHKQGKANEEVLRKLEKELDLEEARLRMEMYDE</sequence>